<feature type="transmembrane region" description="Helical" evidence="1">
    <location>
        <begin position="207"/>
        <end position="226"/>
    </location>
</feature>
<dbReference type="Proteomes" id="UP000051547">
    <property type="component" value="Unassembled WGS sequence"/>
</dbReference>
<feature type="transmembrane region" description="Helical" evidence="1">
    <location>
        <begin position="173"/>
        <end position="195"/>
    </location>
</feature>
<keyword evidence="1" id="KW-0812">Transmembrane</keyword>
<dbReference type="EMBL" id="LIBE01000293">
    <property type="protein sequence ID" value="KRO80528.1"/>
    <property type="molecule type" value="Genomic_DNA"/>
</dbReference>
<keyword evidence="1" id="KW-0472">Membrane</keyword>
<dbReference type="AlphaFoldDB" id="A0A0R2T5S1"/>
<proteinExistence type="predicted"/>
<gene>
    <name evidence="2" type="ORF">ABR72_03645</name>
</gene>
<feature type="transmembrane region" description="Helical" evidence="1">
    <location>
        <begin position="84"/>
        <end position="104"/>
    </location>
</feature>
<sequence length="288" mass="31557">MDNLAAGPRTIRRWRGLLLREIRENRSLLLYAPCLLVLVAILLGMRLFTLLPLERQKAGLELLFNRFEGLNASDVAPLLTSAGALNLLFIIGIATSYLASSLYADRKEQSYFFWQSMPISDRSTILSKVVTAVVMIPGIYMGVLTAGSLMLIIGVAGYSFSLGVELNGLQELFAAMLVALGFIGLSAFIAMLWLLPAVGWVLLFSAYASRVPLLWAIGVLVALSLLEEIVLGSNTIDTWIASRSSPWQYLVFSFEDMAARLLSYDMLFGAALGAMLITGATLMRRFAD</sequence>
<organism evidence="2 3">
    <name type="scientific">OM182 bacterium BACL3 MAG-120920-bin41</name>
    <dbReference type="NCBI Taxonomy" id="1655580"/>
    <lineage>
        <taxon>Bacteria</taxon>
        <taxon>Pseudomonadati</taxon>
        <taxon>Pseudomonadota</taxon>
        <taxon>Gammaproteobacteria</taxon>
        <taxon>OMG group</taxon>
        <taxon>OM182 clade</taxon>
    </lineage>
</organism>
<reference evidence="2 3" key="1">
    <citation type="submission" date="2015-10" db="EMBL/GenBank/DDBJ databases">
        <title>Metagenome-Assembled Genomes uncover a global brackish microbiome.</title>
        <authorList>
            <person name="Hugerth L.W."/>
            <person name="Larsson J."/>
            <person name="Alneberg J."/>
            <person name="Lindh M.V."/>
            <person name="Legrand C."/>
            <person name="Pinhassi J."/>
            <person name="Andersson A.F."/>
        </authorList>
    </citation>
    <scope>NUCLEOTIDE SEQUENCE [LARGE SCALE GENOMIC DNA]</scope>
    <source>
        <strain evidence="2">BACL4 MAG-120920-bin41</strain>
    </source>
</reference>
<accession>A0A0R2T5S1</accession>
<keyword evidence="1" id="KW-1133">Transmembrane helix</keyword>
<protein>
    <submittedName>
        <fullName evidence="2">Uncharacterized protein</fullName>
    </submittedName>
</protein>
<feature type="transmembrane region" description="Helical" evidence="1">
    <location>
        <begin position="125"/>
        <end position="153"/>
    </location>
</feature>
<feature type="transmembrane region" description="Helical" evidence="1">
    <location>
        <begin position="28"/>
        <end position="48"/>
    </location>
</feature>
<feature type="transmembrane region" description="Helical" evidence="1">
    <location>
        <begin position="261"/>
        <end position="283"/>
    </location>
</feature>
<evidence type="ECO:0000313" key="3">
    <source>
        <dbReference type="Proteomes" id="UP000051547"/>
    </source>
</evidence>
<name>A0A0R2T5S1_9GAMM</name>
<comment type="caution">
    <text evidence="2">The sequence shown here is derived from an EMBL/GenBank/DDBJ whole genome shotgun (WGS) entry which is preliminary data.</text>
</comment>
<evidence type="ECO:0000256" key="1">
    <source>
        <dbReference type="SAM" id="Phobius"/>
    </source>
</evidence>
<evidence type="ECO:0000313" key="2">
    <source>
        <dbReference type="EMBL" id="KRO80528.1"/>
    </source>
</evidence>